<organism evidence="1 2">
    <name type="scientific">Portunus trituberculatus</name>
    <name type="common">Swimming crab</name>
    <name type="synonym">Neptunus trituberculatus</name>
    <dbReference type="NCBI Taxonomy" id="210409"/>
    <lineage>
        <taxon>Eukaryota</taxon>
        <taxon>Metazoa</taxon>
        <taxon>Ecdysozoa</taxon>
        <taxon>Arthropoda</taxon>
        <taxon>Crustacea</taxon>
        <taxon>Multicrustacea</taxon>
        <taxon>Malacostraca</taxon>
        <taxon>Eumalacostraca</taxon>
        <taxon>Eucarida</taxon>
        <taxon>Decapoda</taxon>
        <taxon>Pleocyemata</taxon>
        <taxon>Brachyura</taxon>
        <taxon>Eubrachyura</taxon>
        <taxon>Portunoidea</taxon>
        <taxon>Portunidae</taxon>
        <taxon>Portuninae</taxon>
        <taxon>Portunus</taxon>
    </lineage>
</organism>
<dbReference type="AlphaFoldDB" id="A0A5B7FER4"/>
<protein>
    <submittedName>
        <fullName evidence="1">Uncharacterized protein</fullName>
    </submittedName>
</protein>
<accession>A0A5B7FER4</accession>
<comment type="caution">
    <text evidence="1">The sequence shown here is derived from an EMBL/GenBank/DDBJ whole genome shotgun (WGS) entry which is preliminary data.</text>
</comment>
<proteinExistence type="predicted"/>
<gene>
    <name evidence="1" type="ORF">E2C01_037490</name>
</gene>
<reference evidence="1 2" key="1">
    <citation type="submission" date="2019-05" db="EMBL/GenBank/DDBJ databases">
        <title>Another draft genome of Portunus trituberculatus and its Hox gene families provides insights of decapod evolution.</title>
        <authorList>
            <person name="Jeong J.-H."/>
            <person name="Song I."/>
            <person name="Kim S."/>
            <person name="Choi T."/>
            <person name="Kim D."/>
            <person name="Ryu S."/>
            <person name="Kim W."/>
        </authorList>
    </citation>
    <scope>NUCLEOTIDE SEQUENCE [LARGE SCALE GENOMIC DNA]</scope>
    <source>
        <tissue evidence="1">Muscle</tissue>
    </source>
</reference>
<name>A0A5B7FER4_PORTR</name>
<dbReference type="Proteomes" id="UP000324222">
    <property type="component" value="Unassembled WGS sequence"/>
</dbReference>
<evidence type="ECO:0000313" key="2">
    <source>
        <dbReference type="Proteomes" id="UP000324222"/>
    </source>
</evidence>
<evidence type="ECO:0000313" key="1">
    <source>
        <dbReference type="EMBL" id="MPC43836.1"/>
    </source>
</evidence>
<dbReference type="EMBL" id="VSRR010006010">
    <property type="protein sequence ID" value="MPC43836.1"/>
    <property type="molecule type" value="Genomic_DNA"/>
</dbReference>
<keyword evidence="2" id="KW-1185">Reference proteome</keyword>
<sequence length="69" mass="8042">MSFKSVFNEKQEFTEPNRALHCQSLQEIIEHKQEIGRLLENLHARKTMGLDGMSGWALKECKDQLLELI</sequence>